<dbReference type="AlphaFoldDB" id="A0A2B9DWB4"/>
<comment type="caution">
    <text evidence="1">The sequence shown here is derived from an EMBL/GenBank/DDBJ whole genome shotgun (WGS) entry which is preliminary data.</text>
</comment>
<evidence type="ECO:0000313" key="1">
    <source>
        <dbReference type="EMBL" id="PGM91776.1"/>
    </source>
</evidence>
<name>A0A2B9DWB4_BACCE</name>
<evidence type="ECO:0000313" key="2">
    <source>
        <dbReference type="Proteomes" id="UP000222054"/>
    </source>
</evidence>
<protein>
    <submittedName>
        <fullName evidence="1">Uncharacterized protein</fullName>
    </submittedName>
</protein>
<proteinExistence type="predicted"/>
<organism evidence="1 2">
    <name type="scientific">Bacillus cereus</name>
    <dbReference type="NCBI Taxonomy" id="1396"/>
    <lineage>
        <taxon>Bacteria</taxon>
        <taxon>Bacillati</taxon>
        <taxon>Bacillota</taxon>
        <taxon>Bacilli</taxon>
        <taxon>Bacillales</taxon>
        <taxon>Bacillaceae</taxon>
        <taxon>Bacillus</taxon>
        <taxon>Bacillus cereus group</taxon>
    </lineage>
</organism>
<dbReference type="Proteomes" id="UP000222054">
    <property type="component" value="Unassembled WGS sequence"/>
</dbReference>
<gene>
    <name evidence="1" type="ORF">CN958_17375</name>
</gene>
<accession>A0A2B9DWB4</accession>
<dbReference type="EMBL" id="NUHO01000070">
    <property type="protein sequence ID" value="PGM91776.1"/>
    <property type="molecule type" value="Genomic_DNA"/>
</dbReference>
<sequence>MKPGQYGKYGREYEMVKAGSQHPHLFEGAMQSAATIDDREQVQSSVAFCSMVHVPQGFVYVPKGTRKFAYSLSGISIVKETSQKTITVDNCGPVDVTLNLLKVVGSIPYLVNVQVQGECGETYGAKQRNDNQIELSHTEHIPLNMVLKFSVASLPDYQIEEKNIVISAFDVTPVQEQNNQLLRFTGTLTFQNIP</sequence>
<reference evidence="1 2" key="1">
    <citation type="submission" date="2017-09" db="EMBL/GenBank/DDBJ databases">
        <title>Large-scale bioinformatics analysis of Bacillus genomes uncovers conserved roles of natural products in bacterial physiology.</title>
        <authorList>
            <consortium name="Agbiome Team Llc"/>
            <person name="Bleich R.M."/>
            <person name="Grubbs K.J."/>
            <person name="Santa Maria K.C."/>
            <person name="Allen S.E."/>
            <person name="Farag S."/>
            <person name="Shank E.A."/>
            <person name="Bowers A."/>
        </authorList>
    </citation>
    <scope>NUCLEOTIDE SEQUENCE [LARGE SCALE GENOMIC DNA]</scope>
    <source>
        <strain evidence="1 2">AFS053130</strain>
    </source>
</reference>